<reference evidence="3 4" key="1">
    <citation type="journal article" date="2018" name="Sci. Rep.">
        <title>Genomic signatures of local adaptation to the degree of environmental predictability in rotifers.</title>
        <authorList>
            <person name="Franch-Gras L."/>
            <person name="Hahn C."/>
            <person name="Garcia-Roger E.M."/>
            <person name="Carmona M.J."/>
            <person name="Serra M."/>
            <person name="Gomez A."/>
        </authorList>
    </citation>
    <scope>NUCLEOTIDE SEQUENCE [LARGE SCALE GENOMIC DNA]</scope>
    <source>
        <strain evidence="3">HYR1</strain>
    </source>
</reference>
<keyword evidence="2" id="KW-0812">Transmembrane</keyword>
<feature type="region of interest" description="Disordered" evidence="1">
    <location>
        <begin position="210"/>
        <end position="230"/>
    </location>
</feature>
<gene>
    <name evidence="3" type="ORF">BpHYR1_017268</name>
</gene>
<keyword evidence="2" id="KW-1133">Transmembrane helix</keyword>
<comment type="caution">
    <text evidence="3">The sequence shown here is derived from an EMBL/GenBank/DDBJ whole genome shotgun (WGS) entry which is preliminary data.</text>
</comment>
<dbReference type="AlphaFoldDB" id="A0A3M7RB35"/>
<evidence type="ECO:0000313" key="3">
    <source>
        <dbReference type="EMBL" id="RNA20465.1"/>
    </source>
</evidence>
<organism evidence="3 4">
    <name type="scientific">Brachionus plicatilis</name>
    <name type="common">Marine rotifer</name>
    <name type="synonym">Brachionus muelleri</name>
    <dbReference type="NCBI Taxonomy" id="10195"/>
    <lineage>
        <taxon>Eukaryota</taxon>
        <taxon>Metazoa</taxon>
        <taxon>Spiralia</taxon>
        <taxon>Gnathifera</taxon>
        <taxon>Rotifera</taxon>
        <taxon>Eurotatoria</taxon>
        <taxon>Monogononta</taxon>
        <taxon>Pseudotrocha</taxon>
        <taxon>Ploima</taxon>
        <taxon>Brachionidae</taxon>
        <taxon>Brachionus</taxon>
    </lineage>
</organism>
<proteinExistence type="predicted"/>
<evidence type="ECO:0000256" key="2">
    <source>
        <dbReference type="SAM" id="Phobius"/>
    </source>
</evidence>
<accession>A0A3M7RB35</accession>
<dbReference type="EMBL" id="REGN01003847">
    <property type="protein sequence ID" value="RNA20465.1"/>
    <property type="molecule type" value="Genomic_DNA"/>
</dbReference>
<keyword evidence="2" id="KW-0472">Membrane</keyword>
<keyword evidence="4" id="KW-1185">Reference proteome</keyword>
<protein>
    <submittedName>
        <fullName evidence="3">Uncharacterized protein</fullName>
    </submittedName>
</protein>
<feature type="transmembrane region" description="Helical" evidence="2">
    <location>
        <begin position="76"/>
        <end position="97"/>
    </location>
</feature>
<sequence>MVVDSVEVVSAFGVDEDLVVPSMVVDSVEVDSTVLKIGASQLYPENPSGHWHMYPKRLLTFIRFKQIPPFKHISELLAQITLTIATIAVFIITIEIFHVKQQPVWPRFDEQKVASEFPFPLAKIEINSGHETYIDGKVIPKVPFWTSSSPKGQTEVETNELETGSDQFKNLPEIETASVQKRMLKVLTISNIKKELRKLKNQVVPWFSKRKKPPRIPLPSINKRLKRAQK</sequence>
<dbReference type="Proteomes" id="UP000276133">
    <property type="component" value="Unassembled WGS sequence"/>
</dbReference>
<evidence type="ECO:0000256" key="1">
    <source>
        <dbReference type="SAM" id="MobiDB-lite"/>
    </source>
</evidence>
<name>A0A3M7RB35_BRAPC</name>
<evidence type="ECO:0000313" key="4">
    <source>
        <dbReference type="Proteomes" id="UP000276133"/>
    </source>
</evidence>